<accession>A0ABW3SLE6</accession>
<dbReference type="RefSeq" id="WP_377523007.1">
    <property type="nucleotide sequence ID" value="NZ_JBHTLD010000017.1"/>
</dbReference>
<protein>
    <submittedName>
        <fullName evidence="2">ImmA/IrrE family metallo-endopeptidase</fullName>
    </submittedName>
</protein>
<comment type="caution">
    <text evidence="2">The sequence shown here is derived from an EMBL/GenBank/DDBJ whole genome shotgun (WGS) entry which is preliminary data.</text>
</comment>
<sequence length="182" mass="20351">MKRIENQVNELLTDLNISEVPVPVRHIAKALGLSIKSYDLGDGVSGALLFDDNKAVIGINPSESRERKRFTIAHEIGHFYLHKSHSPLFVDKDILFPDKGKNGVKVLFRDGKSASGEVKVEREANAFAAALLMPVNLLKREMNALELDDFKHDEEIINALAKRFRVSTIAMTFRLTNLGVLQ</sequence>
<dbReference type="PANTHER" id="PTHR43236:SF2">
    <property type="entry name" value="BLL0069 PROTEIN"/>
    <property type="match status" value="1"/>
</dbReference>
<evidence type="ECO:0000259" key="1">
    <source>
        <dbReference type="Pfam" id="PF06114"/>
    </source>
</evidence>
<evidence type="ECO:0000313" key="2">
    <source>
        <dbReference type="EMBL" id="MFD1185267.1"/>
    </source>
</evidence>
<dbReference type="PANTHER" id="PTHR43236">
    <property type="entry name" value="ANTITOXIN HIGA1"/>
    <property type="match status" value="1"/>
</dbReference>
<evidence type="ECO:0000313" key="3">
    <source>
        <dbReference type="Proteomes" id="UP001597094"/>
    </source>
</evidence>
<dbReference type="InterPro" id="IPR052345">
    <property type="entry name" value="Rad_response_metalloprotease"/>
</dbReference>
<organism evidence="2 3">
    <name type="scientific">Pontibacter rugosus</name>
    <dbReference type="NCBI Taxonomy" id="1745966"/>
    <lineage>
        <taxon>Bacteria</taxon>
        <taxon>Pseudomonadati</taxon>
        <taxon>Bacteroidota</taxon>
        <taxon>Cytophagia</taxon>
        <taxon>Cytophagales</taxon>
        <taxon>Hymenobacteraceae</taxon>
        <taxon>Pontibacter</taxon>
    </lineage>
</organism>
<dbReference type="EMBL" id="JBHTLD010000017">
    <property type="protein sequence ID" value="MFD1185267.1"/>
    <property type="molecule type" value="Genomic_DNA"/>
</dbReference>
<reference evidence="3" key="1">
    <citation type="journal article" date="2019" name="Int. J. Syst. Evol. Microbiol.">
        <title>The Global Catalogue of Microorganisms (GCM) 10K type strain sequencing project: providing services to taxonomists for standard genome sequencing and annotation.</title>
        <authorList>
            <consortium name="The Broad Institute Genomics Platform"/>
            <consortium name="The Broad Institute Genome Sequencing Center for Infectious Disease"/>
            <person name="Wu L."/>
            <person name="Ma J."/>
        </authorList>
    </citation>
    <scope>NUCLEOTIDE SEQUENCE [LARGE SCALE GENOMIC DNA]</scope>
    <source>
        <strain evidence="3">JCM 31319</strain>
    </source>
</reference>
<name>A0ABW3SLE6_9BACT</name>
<dbReference type="Pfam" id="PF06114">
    <property type="entry name" value="Peptidase_M78"/>
    <property type="match status" value="1"/>
</dbReference>
<proteinExistence type="predicted"/>
<gene>
    <name evidence="2" type="ORF">ACFQ2O_03540</name>
</gene>
<keyword evidence="3" id="KW-1185">Reference proteome</keyword>
<dbReference type="Proteomes" id="UP001597094">
    <property type="component" value="Unassembled WGS sequence"/>
</dbReference>
<feature type="domain" description="IrrE N-terminal-like" evidence="1">
    <location>
        <begin position="29"/>
        <end position="176"/>
    </location>
</feature>
<dbReference type="Gene3D" id="1.10.10.2910">
    <property type="match status" value="1"/>
</dbReference>
<dbReference type="InterPro" id="IPR010359">
    <property type="entry name" value="IrrE_HExxH"/>
</dbReference>